<keyword evidence="3" id="KW-0170">Cobalt</keyword>
<dbReference type="Gene3D" id="3.20.20.70">
    <property type="entry name" value="Aldolase class I"/>
    <property type="match status" value="1"/>
</dbReference>
<feature type="binding site" evidence="3">
    <location>
        <position position="277"/>
    </location>
    <ligand>
        <name>phosphoenolpyruvate</name>
        <dbReference type="ChEBI" id="CHEBI:58702"/>
    </ligand>
</feature>
<dbReference type="UniPathway" id="UPA00053">
    <property type="reaction ID" value="UER00084"/>
</dbReference>
<comment type="similarity">
    <text evidence="1 4">Belongs to the class-II DAHP synthase family.</text>
</comment>
<reference evidence="5 6" key="1">
    <citation type="submission" date="2020-05" db="EMBL/GenBank/DDBJ databases">
        <title>Flexivirga sp. ID2601S isolated from air conditioner.</title>
        <authorList>
            <person name="Kim D.H."/>
        </authorList>
    </citation>
    <scope>NUCLEOTIDE SEQUENCE [LARGE SCALE GENOMIC DNA]</scope>
    <source>
        <strain evidence="5 6">ID2601S</strain>
    </source>
</reference>
<feature type="binding site" evidence="3">
    <location>
        <position position="376"/>
    </location>
    <ligand>
        <name>Mn(2+)</name>
        <dbReference type="ChEBI" id="CHEBI:29035"/>
    </ligand>
</feature>
<protein>
    <recommendedName>
        <fullName evidence="4">Phospho-2-dehydro-3-deoxyheptonate aldolase</fullName>
        <ecNumber evidence="4">2.5.1.54</ecNumber>
    </recommendedName>
</protein>
<dbReference type="InterPro" id="IPR002480">
    <property type="entry name" value="DAHP_synth_2"/>
</dbReference>
<comment type="catalytic activity">
    <reaction evidence="4">
        <text>D-erythrose 4-phosphate + phosphoenolpyruvate + H2O = 7-phospho-2-dehydro-3-deoxy-D-arabino-heptonate + phosphate</text>
        <dbReference type="Rhea" id="RHEA:14717"/>
        <dbReference type="ChEBI" id="CHEBI:15377"/>
        <dbReference type="ChEBI" id="CHEBI:16897"/>
        <dbReference type="ChEBI" id="CHEBI:43474"/>
        <dbReference type="ChEBI" id="CHEBI:58394"/>
        <dbReference type="ChEBI" id="CHEBI:58702"/>
        <dbReference type="EC" id="2.5.1.54"/>
    </reaction>
</comment>
<organism evidence="5 6">
    <name type="scientific">Flexivirga aerilata</name>
    <dbReference type="NCBI Taxonomy" id="1656889"/>
    <lineage>
        <taxon>Bacteria</taxon>
        <taxon>Bacillati</taxon>
        <taxon>Actinomycetota</taxon>
        <taxon>Actinomycetes</taxon>
        <taxon>Micrococcales</taxon>
        <taxon>Dermacoccaceae</taxon>
        <taxon>Flexivirga</taxon>
    </lineage>
</organism>
<keyword evidence="4" id="KW-0028">Amino-acid biosynthesis</keyword>
<dbReference type="Pfam" id="PF01474">
    <property type="entry name" value="DAHP_synth_2"/>
    <property type="match status" value="1"/>
</dbReference>
<evidence type="ECO:0000313" key="5">
    <source>
        <dbReference type="EMBL" id="NNG39405.1"/>
    </source>
</evidence>
<dbReference type="PANTHER" id="PTHR21337">
    <property type="entry name" value="PHOSPHO-2-DEHYDRO-3-DEOXYHEPTONATE ALDOLASE 1, 2"/>
    <property type="match status" value="1"/>
</dbReference>
<dbReference type="Proteomes" id="UP000557772">
    <property type="component" value="Unassembled WGS sequence"/>
</dbReference>
<feature type="binding site" evidence="3">
    <location>
        <position position="112"/>
    </location>
    <ligand>
        <name>phosphoenolpyruvate</name>
        <dbReference type="ChEBI" id="CHEBI:58702"/>
    </ligand>
</feature>
<dbReference type="EC" id="2.5.1.54" evidence="4"/>
<evidence type="ECO:0000256" key="2">
    <source>
        <dbReference type="ARBA" id="ARBA00022679"/>
    </source>
</evidence>
<dbReference type="GO" id="GO:0009073">
    <property type="term" value="P:aromatic amino acid family biosynthetic process"/>
    <property type="evidence" value="ECO:0007669"/>
    <property type="project" value="UniProtKB-KW"/>
</dbReference>
<name>A0A849AG06_9MICO</name>
<dbReference type="AlphaFoldDB" id="A0A849AG06"/>
<keyword evidence="6" id="KW-1185">Reference proteome</keyword>
<feature type="binding site" evidence="3">
    <location>
        <position position="73"/>
    </location>
    <ligand>
        <name>Mn(2+)</name>
        <dbReference type="ChEBI" id="CHEBI:29035"/>
    </ligand>
</feature>
<feature type="binding site" evidence="3">
    <location>
        <position position="350"/>
    </location>
    <ligand>
        <name>Mn(2+)</name>
        <dbReference type="ChEBI" id="CHEBI:29035"/>
    </ligand>
</feature>
<dbReference type="GO" id="GO:0009423">
    <property type="term" value="P:chorismate biosynthetic process"/>
    <property type="evidence" value="ECO:0007669"/>
    <property type="project" value="UniProtKB-UniPathway"/>
</dbReference>
<keyword evidence="3" id="KW-0104">Cadmium</keyword>
<evidence type="ECO:0000256" key="3">
    <source>
        <dbReference type="PIRSR" id="PIRSR602480-1"/>
    </source>
</evidence>
<dbReference type="SUPFAM" id="SSF51569">
    <property type="entry name" value="Aldolase"/>
    <property type="match status" value="1"/>
</dbReference>
<gene>
    <name evidence="5" type="ORF">HJ588_08960</name>
</gene>
<dbReference type="GO" id="GO:0003849">
    <property type="term" value="F:3-deoxy-7-phosphoheptulonate synthase activity"/>
    <property type="evidence" value="ECO:0007669"/>
    <property type="project" value="UniProtKB-EC"/>
</dbReference>
<comment type="pathway">
    <text evidence="4">Metabolic intermediate biosynthesis; chorismate biosynthesis; chorismate from D-erythrose 4-phosphate and phosphoenolpyruvate: step 1/7.</text>
</comment>
<proteinExistence type="inferred from homology"/>
<keyword evidence="4" id="KW-0057">Aromatic amino acid biosynthesis</keyword>
<comment type="cofactor">
    <cofactor evidence="3">
        <name>Mn(2+)</name>
        <dbReference type="ChEBI" id="CHEBI:29035"/>
    </cofactor>
    <cofactor evidence="3">
        <name>Co(2+)</name>
        <dbReference type="ChEBI" id="CHEBI:48828"/>
    </cofactor>
    <cofactor evidence="3">
        <name>Cd(2+)</name>
        <dbReference type="ChEBI" id="CHEBI:48775"/>
    </cofactor>
    <text evidence="3">Binds 1 divalent cation per subunit. The enzyme is active with manganese, cobalt or cadmium ions.</text>
</comment>
<dbReference type="EMBL" id="JABENB010000001">
    <property type="protein sequence ID" value="NNG39405.1"/>
    <property type="molecule type" value="Genomic_DNA"/>
</dbReference>
<evidence type="ECO:0000256" key="1">
    <source>
        <dbReference type="ARBA" id="ARBA00008911"/>
    </source>
</evidence>
<comment type="caution">
    <text evidence="5">The sequence shown here is derived from an EMBL/GenBank/DDBJ whole genome shotgun (WGS) entry which is preliminary data.</text>
</comment>
<sequence length="396" mass="43216">MPRERTGPLASIEERMAAALQQPQWPDPDRVDAVRAALRGRPALVRPEHVIELRTRLAAVAGGEAVVIQAGDCAEHPEETDPISVGRKVALISSLAGILGAELGCPVVKVGRIAGQFSKPRSRATELVDGVELTAYRGEMVNSQQPTESDRRPDPMRMLTGYLVASDVMRHLGWLTSTRGARSMARTWTSHEALLLDYELPMVRTDDYGRLFLASTHWPWVGARTRNLNGPHLELMSRIINPVAVKIGPDVGVPEIRELCRLLDPHRLPGRLTLISRMGAGRIGEGLPSLVGAVRDAGHPVIWMCDPMHGNTITVAGRKTRMARDIVSEAENFVRIVRNAGVHPGGLHLEATPDAVTECDLVDGPAEPGTYRTLCDPRLNPEQATRIASAWARGVR</sequence>
<accession>A0A849AG06</accession>
<keyword evidence="3" id="KW-0464">Manganese</keyword>
<dbReference type="PANTHER" id="PTHR21337:SF0">
    <property type="entry name" value="PHOSPHO-2-DEHYDRO-3-DEOXYHEPTONATE ALDOLASE"/>
    <property type="match status" value="1"/>
</dbReference>
<dbReference type="InterPro" id="IPR013785">
    <property type="entry name" value="Aldolase_TIM"/>
</dbReference>
<feature type="binding site" evidence="3">
    <location>
        <position position="246"/>
    </location>
    <ligand>
        <name>phosphoenolpyruvate</name>
        <dbReference type="ChEBI" id="CHEBI:58702"/>
    </ligand>
</feature>
<keyword evidence="2 4" id="KW-0808">Transferase</keyword>
<dbReference type="GO" id="GO:0008652">
    <property type="term" value="P:amino acid biosynthetic process"/>
    <property type="evidence" value="ECO:0007669"/>
    <property type="project" value="UniProtKB-KW"/>
</dbReference>
<evidence type="ECO:0000256" key="4">
    <source>
        <dbReference type="RuleBase" id="RU363071"/>
    </source>
</evidence>
<feature type="binding site" evidence="3">
    <location>
        <position position="309"/>
    </location>
    <ligand>
        <name>Mn(2+)</name>
        <dbReference type="ChEBI" id="CHEBI:29035"/>
    </ligand>
</feature>
<evidence type="ECO:0000313" key="6">
    <source>
        <dbReference type="Proteomes" id="UP000557772"/>
    </source>
</evidence>